<dbReference type="SUPFAM" id="SSF51182">
    <property type="entry name" value="RmlC-like cupins"/>
    <property type="match status" value="1"/>
</dbReference>
<dbReference type="EMBL" id="JACPRF010000171">
    <property type="protein sequence ID" value="MBI2876325.1"/>
    <property type="molecule type" value="Genomic_DNA"/>
</dbReference>
<dbReference type="Proteomes" id="UP000769766">
    <property type="component" value="Unassembled WGS sequence"/>
</dbReference>
<evidence type="ECO:0000313" key="3">
    <source>
        <dbReference type="Proteomes" id="UP000769766"/>
    </source>
</evidence>
<dbReference type="Pfam" id="PF07883">
    <property type="entry name" value="Cupin_2"/>
    <property type="match status" value="1"/>
</dbReference>
<dbReference type="PANTHER" id="PTHR40112">
    <property type="entry name" value="H2HPP ISOMERASE"/>
    <property type="match status" value="1"/>
</dbReference>
<proteinExistence type="predicted"/>
<dbReference type="InterPro" id="IPR013096">
    <property type="entry name" value="Cupin_2"/>
</dbReference>
<dbReference type="Gene3D" id="2.60.120.10">
    <property type="entry name" value="Jelly Rolls"/>
    <property type="match status" value="1"/>
</dbReference>
<dbReference type="InterPro" id="IPR014710">
    <property type="entry name" value="RmlC-like_jellyroll"/>
</dbReference>
<dbReference type="InterPro" id="IPR011051">
    <property type="entry name" value="RmlC_Cupin_sf"/>
</dbReference>
<dbReference type="PANTHER" id="PTHR40112:SF1">
    <property type="entry name" value="H2HPP ISOMERASE"/>
    <property type="match status" value="1"/>
</dbReference>
<comment type="caution">
    <text evidence="2">The sequence shown here is derived from an EMBL/GenBank/DDBJ whole genome shotgun (WGS) entry which is preliminary data.</text>
</comment>
<dbReference type="CDD" id="cd02238">
    <property type="entry name" value="cupin_KdgF"/>
    <property type="match status" value="1"/>
</dbReference>
<dbReference type="InterPro" id="IPR052535">
    <property type="entry name" value="Bacilysin_H2HPP_isomerase"/>
</dbReference>
<feature type="domain" description="Cupin type-2" evidence="1">
    <location>
        <begin position="33"/>
        <end position="100"/>
    </location>
</feature>
<gene>
    <name evidence="2" type="ORF">HYY20_05535</name>
</gene>
<reference evidence="2" key="1">
    <citation type="submission" date="2020-07" db="EMBL/GenBank/DDBJ databases">
        <title>Huge and variable diversity of episymbiotic CPR bacteria and DPANN archaea in groundwater ecosystems.</title>
        <authorList>
            <person name="He C.Y."/>
            <person name="Keren R."/>
            <person name="Whittaker M."/>
            <person name="Farag I.F."/>
            <person name="Doudna J."/>
            <person name="Cate J.H.D."/>
            <person name="Banfield J.F."/>
        </authorList>
    </citation>
    <scope>NUCLEOTIDE SEQUENCE</scope>
    <source>
        <strain evidence="2">NC_groundwater_672_Ag_B-0.1um_62_36</strain>
    </source>
</reference>
<evidence type="ECO:0000313" key="2">
    <source>
        <dbReference type="EMBL" id="MBI2876325.1"/>
    </source>
</evidence>
<dbReference type="AlphaFoldDB" id="A0A932G0E4"/>
<sequence length="108" mass="11928">MSYFVDLAGLPEKELASGVKARVAWQDRMMLSFVDLAPHAIVPEHSHPHEQAGVVLYGALEFTIGSEVRVVKAGDAYLIPGGVLHKVRTLEEATRALDIFSPPREEYK</sequence>
<organism evidence="2 3">
    <name type="scientific">Tectimicrobiota bacterium</name>
    <dbReference type="NCBI Taxonomy" id="2528274"/>
    <lineage>
        <taxon>Bacteria</taxon>
        <taxon>Pseudomonadati</taxon>
        <taxon>Nitrospinota/Tectimicrobiota group</taxon>
        <taxon>Candidatus Tectimicrobiota</taxon>
    </lineage>
</organism>
<name>A0A932G0E4_UNCTE</name>
<evidence type="ECO:0000259" key="1">
    <source>
        <dbReference type="Pfam" id="PF07883"/>
    </source>
</evidence>
<accession>A0A932G0E4</accession>
<protein>
    <submittedName>
        <fullName evidence="2">Cupin domain-containing protein</fullName>
    </submittedName>
</protein>